<evidence type="ECO:0000256" key="4">
    <source>
        <dbReference type="ARBA" id="ARBA00023239"/>
    </source>
</evidence>
<gene>
    <name evidence="7" type="ORF">SAMN04487900_11337</name>
</gene>
<dbReference type="PANTHER" id="PTHR43525:SF1">
    <property type="entry name" value="PROTEIN MALY"/>
    <property type="match status" value="1"/>
</dbReference>
<dbReference type="InterPro" id="IPR027619">
    <property type="entry name" value="C-S_lyase_PatB-like"/>
</dbReference>
<feature type="domain" description="Aminotransferase class I/classII large" evidence="6">
    <location>
        <begin position="33"/>
        <end position="386"/>
    </location>
</feature>
<dbReference type="EC" id="4.4.1.13" evidence="2"/>
<dbReference type="InterPro" id="IPR015422">
    <property type="entry name" value="PyrdxlP-dep_Trfase_small"/>
</dbReference>
<evidence type="ECO:0000256" key="2">
    <source>
        <dbReference type="ARBA" id="ARBA00012224"/>
    </source>
</evidence>
<dbReference type="Gene3D" id="3.40.640.10">
    <property type="entry name" value="Type I PLP-dependent aspartate aminotransferase-like (Major domain)"/>
    <property type="match status" value="1"/>
</dbReference>
<evidence type="ECO:0000259" key="6">
    <source>
        <dbReference type="Pfam" id="PF00155"/>
    </source>
</evidence>
<dbReference type="EMBL" id="FNIW01000013">
    <property type="protein sequence ID" value="SDO26781.1"/>
    <property type="molecule type" value="Genomic_DNA"/>
</dbReference>
<dbReference type="PANTHER" id="PTHR43525">
    <property type="entry name" value="PROTEIN MALY"/>
    <property type="match status" value="1"/>
</dbReference>
<dbReference type="InterPro" id="IPR015421">
    <property type="entry name" value="PyrdxlP-dep_Trfase_major"/>
</dbReference>
<organism evidence="7 8">
    <name type="scientific">Prevotella communis</name>
    <dbReference type="NCBI Taxonomy" id="2913614"/>
    <lineage>
        <taxon>Bacteria</taxon>
        <taxon>Pseudomonadati</taxon>
        <taxon>Bacteroidota</taxon>
        <taxon>Bacteroidia</taxon>
        <taxon>Bacteroidales</taxon>
        <taxon>Prevotellaceae</taxon>
        <taxon>Prevotella</taxon>
    </lineage>
</organism>
<dbReference type="Gene3D" id="3.90.1150.10">
    <property type="entry name" value="Aspartate Aminotransferase, domain 1"/>
    <property type="match status" value="1"/>
</dbReference>
<protein>
    <recommendedName>
        <fullName evidence="2">cysteine-S-conjugate beta-lyase</fullName>
        <ecNumber evidence="2">4.4.1.13</ecNumber>
    </recommendedName>
</protein>
<dbReference type="NCBIfam" id="TIGR04350">
    <property type="entry name" value="C_S_lyase_PatB"/>
    <property type="match status" value="1"/>
</dbReference>
<dbReference type="Pfam" id="PF00155">
    <property type="entry name" value="Aminotran_1_2"/>
    <property type="match status" value="1"/>
</dbReference>
<dbReference type="InterPro" id="IPR004839">
    <property type="entry name" value="Aminotransferase_I/II_large"/>
</dbReference>
<comment type="caution">
    <text evidence="7">The sequence shown here is derived from an EMBL/GenBank/DDBJ whole genome shotgun (WGS) entry which is preliminary data.</text>
</comment>
<dbReference type="CDD" id="cd00609">
    <property type="entry name" value="AAT_like"/>
    <property type="match status" value="1"/>
</dbReference>
<sequence length="394" mass="44956">MSIQYDFDKIVDRSGSGDLKHGVLQERYGRSDLLPLWVADMDFETPQFITDALRQRLEHSLFGYTVVPDALWTSITQWIQDHHQWDVKRQWLTYIPGIVKGIGMAINVFVKEDEKVIIQPPVYHPFRLTPEGNGRKVVYNPLKEVNGTYEMDFEQLSEVADDKCRLLILSNPHNPAGICWSKDTLQRLTRFCYDHHIIVISDEIHADMALFGNHHVPFAVVSDEAAQISITFGAPSKTFNIAGIVSSYAIVPNDSLRRRFYTWLEANELNDPPLFSPIATIAAYTQQGEDYRRQMLGYIEENIRFVEDYCREHLPGIKPWRPQASFLVWLDCRDLGLSHDALVDLFVNRAHLALNDGAMFGIGGSGFMRLNVGTPRAILRQALEQLRAAIAQNV</sequence>
<dbReference type="OrthoDB" id="9802872at2"/>
<dbReference type="GO" id="GO:0047804">
    <property type="term" value="F:cysteine-S-conjugate beta-lyase activity"/>
    <property type="evidence" value="ECO:0007669"/>
    <property type="project" value="UniProtKB-EC"/>
</dbReference>
<reference evidence="8" key="1">
    <citation type="submission" date="2016-10" db="EMBL/GenBank/DDBJ databases">
        <authorList>
            <person name="de Groot N.N."/>
        </authorList>
    </citation>
    <scope>NUCLEOTIDE SEQUENCE [LARGE SCALE GENOMIC DNA]</scope>
    <source>
        <strain evidence="8">BP1-145</strain>
    </source>
</reference>
<evidence type="ECO:0000256" key="1">
    <source>
        <dbReference type="ARBA" id="ARBA00001933"/>
    </source>
</evidence>
<dbReference type="GO" id="GO:0030170">
    <property type="term" value="F:pyridoxal phosphate binding"/>
    <property type="evidence" value="ECO:0007669"/>
    <property type="project" value="InterPro"/>
</dbReference>
<proteinExistence type="inferred from homology"/>
<dbReference type="SUPFAM" id="SSF53383">
    <property type="entry name" value="PLP-dependent transferases"/>
    <property type="match status" value="1"/>
</dbReference>
<evidence type="ECO:0000256" key="5">
    <source>
        <dbReference type="ARBA" id="ARBA00037974"/>
    </source>
</evidence>
<evidence type="ECO:0000313" key="7">
    <source>
        <dbReference type="EMBL" id="SDO26781.1"/>
    </source>
</evidence>
<evidence type="ECO:0000256" key="3">
    <source>
        <dbReference type="ARBA" id="ARBA00022898"/>
    </source>
</evidence>
<dbReference type="InterPro" id="IPR015424">
    <property type="entry name" value="PyrdxlP-dep_Trfase"/>
</dbReference>
<dbReference type="AlphaFoldDB" id="A0A1H0I6P0"/>
<accession>A0A1H0I6P0</accession>
<evidence type="ECO:0000313" key="8">
    <source>
        <dbReference type="Proteomes" id="UP000199134"/>
    </source>
</evidence>
<dbReference type="RefSeq" id="WP_091853934.1">
    <property type="nucleotide sequence ID" value="NZ_FNIW01000013.1"/>
</dbReference>
<name>A0A1H0I6P0_9BACT</name>
<comment type="similarity">
    <text evidence="5">Belongs to the class-II pyridoxal-phosphate-dependent aminotransferase family. MalY/PatB cystathionine beta-lyase subfamily.</text>
</comment>
<keyword evidence="3" id="KW-0663">Pyridoxal phosphate</keyword>
<comment type="cofactor">
    <cofactor evidence="1">
        <name>pyridoxal 5'-phosphate</name>
        <dbReference type="ChEBI" id="CHEBI:597326"/>
    </cofactor>
</comment>
<dbReference type="Proteomes" id="UP000199134">
    <property type="component" value="Unassembled WGS sequence"/>
</dbReference>
<dbReference type="InterPro" id="IPR051798">
    <property type="entry name" value="Class-II_PLP-Dep_Aminotrans"/>
</dbReference>
<keyword evidence="4" id="KW-0456">Lyase</keyword>